<dbReference type="EMBL" id="JAVDRL010000005">
    <property type="protein sequence ID" value="MDR6531251.1"/>
    <property type="molecule type" value="Genomic_DNA"/>
</dbReference>
<gene>
    <name evidence="6" type="ORF">J2800_001993</name>
</gene>
<keyword evidence="2" id="KW-0805">Transcription regulation</keyword>
<proteinExistence type="inferred from homology"/>
<reference evidence="6 7" key="1">
    <citation type="submission" date="2023-07" db="EMBL/GenBank/DDBJ databases">
        <title>Sorghum-associated microbial communities from plants grown in Nebraska, USA.</title>
        <authorList>
            <person name="Schachtman D."/>
        </authorList>
    </citation>
    <scope>NUCLEOTIDE SEQUENCE [LARGE SCALE GENOMIC DNA]</scope>
    <source>
        <strain evidence="6 7">DS2154</strain>
    </source>
</reference>
<dbReference type="Proteomes" id="UP001262754">
    <property type="component" value="Unassembled WGS sequence"/>
</dbReference>
<name>A0ABU1MZC3_9CAUL</name>
<evidence type="ECO:0000313" key="6">
    <source>
        <dbReference type="EMBL" id="MDR6531251.1"/>
    </source>
</evidence>
<evidence type="ECO:0000256" key="2">
    <source>
        <dbReference type="ARBA" id="ARBA00023015"/>
    </source>
</evidence>
<dbReference type="PANTHER" id="PTHR30346:SF0">
    <property type="entry name" value="HCA OPERON TRANSCRIPTIONAL ACTIVATOR HCAR"/>
    <property type="match status" value="1"/>
</dbReference>
<dbReference type="InterPro" id="IPR036390">
    <property type="entry name" value="WH_DNA-bd_sf"/>
</dbReference>
<dbReference type="Gene3D" id="1.10.10.10">
    <property type="entry name" value="Winged helix-like DNA-binding domain superfamily/Winged helix DNA-binding domain"/>
    <property type="match status" value="1"/>
</dbReference>
<dbReference type="PANTHER" id="PTHR30346">
    <property type="entry name" value="TRANSCRIPTIONAL DUAL REGULATOR HCAR-RELATED"/>
    <property type="match status" value="1"/>
</dbReference>
<keyword evidence="4" id="KW-0804">Transcription</keyword>
<protein>
    <submittedName>
        <fullName evidence="6">DNA-binding transcriptional LysR family regulator</fullName>
    </submittedName>
</protein>
<dbReference type="Pfam" id="PF03466">
    <property type="entry name" value="LysR_substrate"/>
    <property type="match status" value="1"/>
</dbReference>
<keyword evidence="7" id="KW-1185">Reference proteome</keyword>
<sequence>MRHVDLRRAAVFHAVAAAGGIAAASPRLGKSPPAIHHDIKAFEREIGRPLFERVGRGLRLTASGQALFETVGRALDEVERTRERLSRADPALRPLRLAVVSAFGRYRLAPRLYAGLPADRPIELVFGAHETVLSAVATGTVELGVTYRPVVAAPVQSMPVAREELVLAAPIRMEIPQDLAGLSRTAFATYDEYEFVFGHWFETVFGAQPDALRRLDHAGEIEEAMESCAAGRGAIIAPLDLVSSAGWRDRVRIVRPAGRPLCFNALHLLGLGAALASPDADTIRSLLAENGLAETGEGEEPSRIRRTSNGAR</sequence>
<evidence type="ECO:0000256" key="1">
    <source>
        <dbReference type="ARBA" id="ARBA00009437"/>
    </source>
</evidence>
<comment type="similarity">
    <text evidence="1">Belongs to the LysR transcriptional regulatory family.</text>
</comment>
<evidence type="ECO:0000313" key="7">
    <source>
        <dbReference type="Proteomes" id="UP001262754"/>
    </source>
</evidence>
<dbReference type="InterPro" id="IPR036388">
    <property type="entry name" value="WH-like_DNA-bd_sf"/>
</dbReference>
<comment type="caution">
    <text evidence="6">The sequence shown here is derived from an EMBL/GenBank/DDBJ whole genome shotgun (WGS) entry which is preliminary data.</text>
</comment>
<dbReference type="GO" id="GO:0003677">
    <property type="term" value="F:DNA binding"/>
    <property type="evidence" value="ECO:0007669"/>
    <property type="project" value="UniProtKB-KW"/>
</dbReference>
<feature type="domain" description="HTH lysR-type" evidence="5">
    <location>
        <begin position="4"/>
        <end position="61"/>
    </location>
</feature>
<dbReference type="InterPro" id="IPR000847">
    <property type="entry name" value="LysR_HTH_N"/>
</dbReference>
<accession>A0ABU1MZC3</accession>
<evidence type="ECO:0000259" key="5">
    <source>
        <dbReference type="PROSITE" id="PS50931"/>
    </source>
</evidence>
<organism evidence="6 7">
    <name type="scientific">Caulobacter rhizosphaerae</name>
    <dbReference type="NCBI Taxonomy" id="2010972"/>
    <lineage>
        <taxon>Bacteria</taxon>
        <taxon>Pseudomonadati</taxon>
        <taxon>Pseudomonadota</taxon>
        <taxon>Alphaproteobacteria</taxon>
        <taxon>Caulobacterales</taxon>
        <taxon>Caulobacteraceae</taxon>
        <taxon>Caulobacter</taxon>
    </lineage>
</organism>
<dbReference type="SUPFAM" id="SSF46785">
    <property type="entry name" value="Winged helix' DNA-binding domain"/>
    <property type="match status" value="1"/>
</dbReference>
<evidence type="ECO:0000256" key="3">
    <source>
        <dbReference type="ARBA" id="ARBA00023125"/>
    </source>
</evidence>
<dbReference type="Gene3D" id="3.40.190.290">
    <property type="match status" value="1"/>
</dbReference>
<dbReference type="InterPro" id="IPR005119">
    <property type="entry name" value="LysR_subst-bd"/>
</dbReference>
<dbReference type="PROSITE" id="PS50931">
    <property type="entry name" value="HTH_LYSR"/>
    <property type="match status" value="1"/>
</dbReference>
<dbReference type="RefSeq" id="WP_310031122.1">
    <property type="nucleotide sequence ID" value="NZ_JAVDRL010000005.1"/>
</dbReference>
<keyword evidence="3 6" id="KW-0238">DNA-binding</keyword>
<dbReference type="Pfam" id="PF00126">
    <property type="entry name" value="HTH_1"/>
    <property type="match status" value="1"/>
</dbReference>
<evidence type="ECO:0000256" key="4">
    <source>
        <dbReference type="ARBA" id="ARBA00023163"/>
    </source>
</evidence>
<dbReference type="SUPFAM" id="SSF53850">
    <property type="entry name" value="Periplasmic binding protein-like II"/>
    <property type="match status" value="1"/>
</dbReference>